<reference evidence="3 4" key="1">
    <citation type="submission" date="2016-10" db="EMBL/GenBank/DDBJ databases">
        <authorList>
            <person name="de Groot N.N."/>
        </authorList>
    </citation>
    <scope>NUCLEOTIDE SEQUENCE [LARGE SCALE GENOMIC DNA]</scope>
    <source>
        <strain evidence="3 4">CPCC 202699</strain>
    </source>
</reference>
<dbReference type="Proteomes" id="UP000199515">
    <property type="component" value="Unassembled WGS sequence"/>
</dbReference>
<dbReference type="Pfam" id="PF12079">
    <property type="entry name" value="DUF3558"/>
    <property type="match status" value="1"/>
</dbReference>
<gene>
    <name evidence="3" type="ORF">SAMN05421504_107336</name>
</gene>
<name>A0A1H3NJN3_9PSEU</name>
<dbReference type="EMBL" id="FNON01000007">
    <property type="protein sequence ID" value="SDY89136.1"/>
    <property type="molecule type" value="Genomic_DNA"/>
</dbReference>
<organism evidence="3 4">
    <name type="scientific">Amycolatopsis xylanica</name>
    <dbReference type="NCBI Taxonomy" id="589385"/>
    <lineage>
        <taxon>Bacteria</taxon>
        <taxon>Bacillati</taxon>
        <taxon>Actinomycetota</taxon>
        <taxon>Actinomycetes</taxon>
        <taxon>Pseudonocardiales</taxon>
        <taxon>Pseudonocardiaceae</taxon>
        <taxon>Amycolatopsis</taxon>
    </lineage>
</organism>
<keyword evidence="2" id="KW-0732">Signal</keyword>
<feature type="region of interest" description="Disordered" evidence="1">
    <location>
        <begin position="25"/>
        <end position="48"/>
    </location>
</feature>
<feature type="chain" id="PRO_5011725248" description="DUF3558 domain-containing protein" evidence="2">
    <location>
        <begin position="29"/>
        <end position="197"/>
    </location>
</feature>
<dbReference type="PROSITE" id="PS51257">
    <property type="entry name" value="PROKAR_LIPOPROTEIN"/>
    <property type="match status" value="1"/>
</dbReference>
<evidence type="ECO:0000256" key="2">
    <source>
        <dbReference type="SAM" id="SignalP"/>
    </source>
</evidence>
<evidence type="ECO:0008006" key="5">
    <source>
        <dbReference type="Google" id="ProtNLM"/>
    </source>
</evidence>
<evidence type="ECO:0000313" key="3">
    <source>
        <dbReference type="EMBL" id="SDY89136.1"/>
    </source>
</evidence>
<evidence type="ECO:0000256" key="1">
    <source>
        <dbReference type="SAM" id="MobiDB-lite"/>
    </source>
</evidence>
<sequence>MRFLTPGILLLAVGLVLSGCSKTTPGNAATVPPSSPGTSASDPAVPQVSDPLEVSKFEQDPCKALTADQARELASLATTNVTSGTAGPICGWRDGDRNEIAFGFVHANGLADSYRNHQPDDPGYFVPVPSVAGYPGVFASISDGRPDGVCTLAVGVRNDVVMTVTSLMNSSSPYRKDPCPLVQRAAEAAIATIKGAK</sequence>
<protein>
    <recommendedName>
        <fullName evidence="5">DUF3558 domain-containing protein</fullName>
    </recommendedName>
</protein>
<accession>A0A1H3NJN3</accession>
<proteinExistence type="predicted"/>
<keyword evidence="4" id="KW-1185">Reference proteome</keyword>
<evidence type="ECO:0000313" key="4">
    <source>
        <dbReference type="Proteomes" id="UP000199515"/>
    </source>
</evidence>
<feature type="signal peptide" evidence="2">
    <location>
        <begin position="1"/>
        <end position="28"/>
    </location>
</feature>
<dbReference type="InterPro" id="IPR024520">
    <property type="entry name" value="DUF3558"/>
</dbReference>
<dbReference type="STRING" id="589385.SAMN05421504_107336"/>
<dbReference type="AlphaFoldDB" id="A0A1H3NJN3"/>